<feature type="compositionally biased region" description="Basic and acidic residues" evidence="2">
    <location>
        <begin position="21"/>
        <end position="31"/>
    </location>
</feature>
<dbReference type="RefSeq" id="XP_011379779.1">
    <property type="nucleotide sequence ID" value="XM_011381477.2"/>
</dbReference>
<name>A0A6P3RG59_PTEVA</name>
<dbReference type="SMART" id="SM00034">
    <property type="entry name" value="CLECT"/>
    <property type="match status" value="1"/>
</dbReference>
<evidence type="ECO:0000313" key="6">
    <source>
        <dbReference type="RefSeq" id="XP_011379777.1"/>
    </source>
</evidence>
<dbReference type="PANTHER" id="PTHR15028">
    <property type="entry name" value="CD72-RELATED"/>
    <property type="match status" value="1"/>
</dbReference>
<dbReference type="Pfam" id="PF00059">
    <property type="entry name" value="Lectin_C"/>
    <property type="match status" value="1"/>
</dbReference>
<protein>
    <submittedName>
        <fullName evidence="6 7">B-cell differentiation antigen CD72 isoform X1</fullName>
    </submittedName>
</protein>
<dbReference type="GeneID" id="105306454"/>
<keyword evidence="3" id="KW-0472">Membrane</keyword>
<dbReference type="OrthoDB" id="8953283at2759"/>
<dbReference type="InterPro" id="IPR016187">
    <property type="entry name" value="CTDL_fold"/>
</dbReference>
<dbReference type="KEGG" id="pvp:105306454"/>
<organism evidence="5 7">
    <name type="scientific">Pteropus vampyrus</name>
    <name type="common">Large flying fox</name>
    <dbReference type="NCBI Taxonomy" id="132908"/>
    <lineage>
        <taxon>Eukaryota</taxon>
        <taxon>Metazoa</taxon>
        <taxon>Chordata</taxon>
        <taxon>Craniata</taxon>
        <taxon>Vertebrata</taxon>
        <taxon>Euteleostomi</taxon>
        <taxon>Mammalia</taxon>
        <taxon>Eutheria</taxon>
        <taxon>Laurasiatheria</taxon>
        <taxon>Chiroptera</taxon>
        <taxon>Yinpterochiroptera</taxon>
        <taxon>Pteropodoidea</taxon>
        <taxon>Pteropodidae</taxon>
        <taxon>Pteropodinae</taxon>
        <taxon>Pteropus</taxon>
    </lineage>
</organism>
<proteinExistence type="predicted"/>
<feature type="domain" description="C-type lectin" evidence="4">
    <location>
        <begin position="273"/>
        <end position="381"/>
    </location>
</feature>
<gene>
    <name evidence="6 7 8" type="primary">CD72</name>
</gene>
<dbReference type="AlphaFoldDB" id="A0A6P3RG59"/>
<dbReference type="GO" id="GO:0004888">
    <property type="term" value="F:transmembrane signaling receptor activity"/>
    <property type="evidence" value="ECO:0007669"/>
    <property type="project" value="InterPro"/>
</dbReference>
<evidence type="ECO:0000259" key="4">
    <source>
        <dbReference type="PROSITE" id="PS50041"/>
    </source>
</evidence>
<dbReference type="InterPro" id="IPR016186">
    <property type="entry name" value="C-type_lectin-like/link_sf"/>
</dbReference>
<dbReference type="PANTHER" id="PTHR15028:SF6">
    <property type="entry name" value="B-CELL DIFFERENTIATION ANTIGEN CD72"/>
    <property type="match status" value="1"/>
</dbReference>
<evidence type="ECO:0000313" key="7">
    <source>
        <dbReference type="RefSeq" id="XP_011379778.1"/>
    </source>
</evidence>
<evidence type="ECO:0000256" key="2">
    <source>
        <dbReference type="SAM" id="MobiDB-lite"/>
    </source>
</evidence>
<evidence type="ECO:0000256" key="1">
    <source>
        <dbReference type="SAM" id="Coils"/>
    </source>
</evidence>
<feature type="region of interest" description="Disordered" evidence="2">
    <location>
        <begin position="1"/>
        <end position="38"/>
    </location>
</feature>
<keyword evidence="5" id="KW-1185">Reference proteome</keyword>
<dbReference type="RefSeq" id="XP_011379778.1">
    <property type="nucleotide sequence ID" value="XM_011381476.2"/>
</dbReference>
<dbReference type="InterPro" id="IPR039689">
    <property type="entry name" value="CD72"/>
</dbReference>
<dbReference type="InterPro" id="IPR001304">
    <property type="entry name" value="C-type_lectin-like"/>
</dbReference>
<keyword evidence="3" id="KW-1133">Transmembrane helix</keyword>
<feature type="compositionally biased region" description="Basic and acidic residues" evidence="2">
    <location>
        <begin position="1"/>
        <end position="14"/>
    </location>
</feature>
<dbReference type="Gene3D" id="3.10.100.10">
    <property type="entry name" value="Mannose-Binding Protein A, subunit A"/>
    <property type="match status" value="1"/>
</dbReference>
<evidence type="ECO:0000313" key="5">
    <source>
        <dbReference type="Proteomes" id="UP000515202"/>
    </source>
</evidence>
<evidence type="ECO:0000256" key="3">
    <source>
        <dbReference type="SAM" id="Phobius"/>
    </source>
</evidence>
<dbReference type="CTD" id="971"/>
<reference evidence="6 7" key="1">
    <citation type="submission" date="2025-04" db="UniProtKB">
        <authorList>
            <consortium name="RefSeq"/>
        </authorList>
    </citation>
    <scope>IDENTIFICATION</scope>
    <source>
        <tissue evidence="6 7">Kidney</tissue>
    </source>
</reference>
<sequence length="395" mass="44901">MRTHRSGERVRALPREGLGQTERDPAEKIKGDPGGQGGDPWVAEELWRVLRSTRNSCRRQGGALESQRGGRGWWVGRERGISRSFPSSNWTLSPCAGVHLELPTASWSFVTSPADSRLLGCCAAWSKYLLLSLLLTCLLLGMAAISLGVRYLQVSQQLQHTKRVLEATNSSLSQQLRLSISQLGQREQDLQGARRELAQSQEALQVEQRDCQDVKEQLQACQSDREKTKETLRSEEERRRTLEERLNCMQDTLKPLFICPSPDTCCPVGWILNERNCFLISPVKRSWRESQNYCKSLSSNLAVVNDYSFSDYRSSLNKMLTSNVLSDIYWITLNSNKDQQWTNGVKDSGSYAQNQRCIKAHSWWPKVHSTECNNRLPCICEMAAFRFPDGDRSLH</sequence>
<keyword evidence="3" id="KW-0812">Transmembrane</keyword>
<dbReference type="Proteomes" id="UP000515202">
    <property type="component" value="Unplaced"/>
</dbReference>
<dbReference type="SUPFAM" id="SSF56436">
    <property type="entry name" value="C-type lectin-like"/>
    <property type="match status" value="1"/>
</dbReference>
<accession>A0A6P3RG59</accession>
<feature type="coiled-coil region" evidence="1">
    <location>
        <begin position="183"/>
        <end position="252"/>
    </location>
</feature>
<dbReference type="PROSITE" id="PS50041">
    <property type="entry name" value="C_TYPE_LECTIN_2"/>
    <property type="match status" value="1"/>
</dbReference>
<keyword evidence="1" id="KW-0175">Coiled coil</keyword>
<dbReference type="GO" id="GO:0005886">
    <property type="term" value="C:plasma membrane"/>
    <property type="evidence" value="ECO:0007669"/>
    <property type="project" value="InterPro"/>
</dbReference>
<dbReference type="RefSeq" id="XP_011379777.1">
    <property type="nucleotide sequence ID" value="XM_011381475.2"/>
</dbReference>
<evidence type="ECO:0000313" key="8">
    <source>
        <dbReference type="RefSeq" id="XP_011379779.1"/>
    </source>
</evidence>
<feature type="transmembrane region" description="Helical" evidence="3">
    <location>
        <begin position="128"/>
        <end position="152"/>
    </location>
</feature>